<feature type="region of interest" description="Disordered" evidence="15">
    <location>
        <begin position="1"/>
        <end position="20"/>
    </location>
</feature>
<proteinExistence type="inferred from homology"/>
<feature type="domain" description="Protein kinase" evidence="16">
    <location>
        <begin position="38"/>
        <end position="493"/>
    </location>
</feature>
<feature type="region of interest" description="Disordered" evidence="15">
    <location>
        <begin position="806"/>
        <end position="878"/>
    </location>
</feature>
<dbReference type="SUPFAM" id="SSF56112">
    <property type="entry name" value="Protein kinase-like (PK-like)"/>
    <property type="match status" value="1"/>
</dbReference>
<dbReference type="Pfam" id="PF13499">
    <property type="entry name" value="EF-hand_7"/>
    <property type="match status" value="1"/>
</dbReference>
<dbReference type="InterPro" id="IPR000719">
    <property type="entry name" value="Prot_kinase_dom"/>
</dbReference>
<dbReference type="Proteomes" id="UP000241890">
    <property type="component" value="Unassembled WGS sequence"/>
</dbReference>
<evidence type="ECO:0000256" key="1">
    <source>
        <dbReference type="ARBA" id="ARBA00001946"/>
    </source>
</evidence>
<gene>
    <name evidence="18" type="ORF">FCC1311_024582</name>
</gene>
<keyword evidence="19" id="KW-1185">Reference proteome</keyword>
<dbReference type="InterPro" id="IPR002048">
    <property type="entry name" value="EF_hand_dom"/>
</dbReference>
<evidence type="ECO:0000256" key="5">
    <source>
        <dbReference type="ARBA" id="ARBA00022723"/>
    </source>
</evidence>
<comment type="caution">
    <text evidence="18">The sequence shown here is derived from an EMBL/GenBank/DDBJ whole genome shotgun (WGS) entry which is preliminary data.</text>
</comment>
<evidence type="ECO:0000256" key="4">
    <source>
        <dbReference type="ARBA" id="ARBA00022679"/>
    </source>
</evidence>
<dbReference type="PROSITE" id="PS00107">
    <property type="entry name" value="PROTEIN_KINASE_ATP"/>
    <property type="match status" value="1"/>
</dbReference>
<organism evidence="18 19">
    <name type="scientific">Hondaea fermentalgiana</name>
    <dbReference type="NCBI Taxonomy" id="2315210"/>
    <lineage>
        <taxon>Eukaryota</taxon>
        <taxon>Sar</taxon>
        <taxon>Stramenopiles</taxon>
        <taxon>Bigyra</taxon>
        <taxon>Labyrinthulomycetes</taxon>
        <taxon>Thraustochytrida</taxon>
        <taxon>Thraustochytriidae</taxon>
        <taxon>Hondaea</taxon>
    </lineage>
</organism>
<feature type="compositionally biased region" description="Polar residues" evidence="15">
    <location>
        <begin position="235"/>
        <end position="254"/>
    </location>
</feature>
<dbReference type="PROSITE" id="PS50222">
    <property type="entry name" value="EF_HAND_2"/>
    <property type="match status" value="2"/>
</dbReference>
<comment type="catalytic activity">
    <reaction evidence="13">
        <text>L-seryl-[protein] + ATP = O-phospho-L-seryl-[protein] + ADP + H(+)</text>
        <dbReference type="Rhea" id="RHEA:17989"/>
        <dbReference type="Rhea" id="RHEA-COMP:9863"/>
        <dbReference type="Rhea" id="RHEA-COMP:11604"/>
        <dbReference type="ChEBI" id="CHEBI:15378"/>
        <dbReference type="ChEBI" id="CHEBI:29999"/>
        <dbReference type="ChEBI" id="CHEBI:30616"/>
        <dbReference type="ChEBI" id="CHEBI:83421"/>
        <dbReference type="ChEBI" id="CHEBI:456216"/>
        <dbReference type="EC" id="2.7.11.1"/>
    </reaction>
</comment>
<dbReference type="FunFam" id="3.30.200.20:FF:000315">
    <property type="entry name" value="Calcium-dependent protein kinase 3"/>
    <property type="match status" value="1"/>
</dbReference>
<dbReference type="GO" id="GO:0004674">
    <property type="term" value="F:protein serine/threonine kinase activity"/>
    <property type="evidence" value="ECO:0007669"/>
    <property type="project" value="UniProtKB-KW"/>
</dbReference>
<dbReference type="CDD" id="cd00051">
    <property type="entry name" value="EFh"/>
    <property type="match status" value="1"/>
</dbReference>
<keyword evidence="6" id="KW-0677">Repeat</keyword>
<dbReference type="SUPFAM" id="SSF47473">
    <property type="entry name" value="EF-hand"/>
    <property type="match status" value="1"/>
</dbReference>
<keyword evidence="7 14" id="KW-0547">Nucleotide-binding</keyword>
<feature type="domain" description="EF-hand" evidence="17">
    <location>
        <begin position="611"/>
        <end position="646"/>
    </location>
</feature>
<feature type="compositionally biased region" description="Acidic residues" evidence="15">
    <location>
        <begin position="720"/>
        <end position="734"/>
    </location>
</feature>
<dbReference type="InterPro" id="IPR011009">
    <property type="entry name" value="Kinase-like_dom_sf"/>
</dbReference>
<protein>
    <recommendedName>
        <fullName evidence="2">non-specific serine/threonine protein kinase</fullName>
        <ecNumber evidence="2">2.7.11.1</ecNumber>
    </recommendedName>
</protein>
<keyword evidence="8 18" id="KW-0418">Kinase</keyword>
<dbReference type="Gene3D" id="1.10.510.10">
    <property type="entry name" value="Transferase(Phosphotransferase) domain 1"/>
    <property type="match status" value="2"/>
</dbReference>
<feature type="domain" description="EF-hand" evidence="17">
    <location>
        <begin position="575"/>
        <end position="610"/>
    </location>
</feature>
<evidence type="ECO:0000259" key="16">
    <source>
        <dbReference type="PROSITE" id="PS50011"/>
    </source>
</evidence>
<evidence type="ECO:0000256" key="3">
    <source>
        <dbReference type="ARBA" id="ARBA00022527"/>
    </source>
</evidence>
<dbReference type="InParanoid" id="A0A2R5G5C3"/>
<evidence type="ECO:0000256" key="12">
    <source>
        <dbReference type="ARBA" id="ARBA00047899"/>
    </source>
</evidence>
<feature type="compositionally biased region" description="Basic and acidic residues" evidence="15">
    <location>
        <begin position="272"/>
        <end position="281"/>
    </location>
</feature>
<dbReference type="Gene3D" id="1.10.238.10">
    <property type="entry name" value="EF-hand"/>
    <property type="match status" value="2"/>
</dbReference>
<feature type="compositionally biased region" description="Basic and acidic residues" evidence="15">
    <location>
        <begin position="294"/>
        <end position="316"/>
    </location>
</feature>
<dbReference type="Pfam" id="PF00069">
    <property type="entry name" value="Pkinase"/>
    <property type="match status" value="2"/>
</dbReference>
<evidence type="ECO:0000256" key="6">
    <source>
        <dbReference type="ARBA" id="ARBA00022737"/>
    </source>
</evidence>
<comment type="similarity">
    <text evidence="11">Belongs to the protein kinase superfamily. Ser/Thr protein kinase family. CDPK subfamily.</text>
</comment>
<dbReference type="SMART" id="SM00054">
    <property type="entry name" value="EFh"/>
    <property type="match status" value="3"/>
</dbReference>
<dbReference type="InterPro" id="IPR017441">
    <property type="entry name" value="Protein_kinase_ATP_BS"/>
</dbReference>
<feature type="region of interest" description="Disordered" evidence="15">
    <location>
        <begin position="720"/>
        <end position="764"/>
    </location>
</feature>
<dbReference type="Pfam" id="PF13833">
    <property type="entry name" value="EF-hand_8"/>
    <property type="match status" value="1"/>
</dbReference>
<name>A0A2R5G5C3_9STRA</name>
<evidence type="ECO:0000256" key="9">
    <source>
        <dbReference type="ARBA" id="ARBA00022837"/>
    </source>
</evidence>
<feature type="binding site" evidence="14">
    <location>
        <position position="67"/>
    </location>
    <ligand>
        <name>ATP</name>
        <dbReference type="ChEBI" id="CHEBI:30616"/>
    </ligand>
</feature>
<reference evidence="18 19" key="1">
    <citation type="submission" date="2017-12" db="EMBL/GenBank/DDBJ databases">
        <title>Sequencing, de novo assembly and annotation of complete genome of a new Thraustochytrid species, strain FCC1311.</title>
        <authorList>
            <person name="Sedici K."/>
            <person name="Godart F."/>
            <person name="Aiese Cigliano R."/>
            <person name="Sanseverino W."/>
            <person name="Barakat M."/>
            <person name="Ortet P."/>
            <person name="Marechal E."/>
            <person name="Cagnac O."/>
            <person name="Amato A."/>
        </authorList>
    </citation>
    <scope>NUCLEOTIDE SEQUENCE [LARGE SCALE GENOMIC DNA]</scope>
</reference>
<evidence type="ECO:0000256" key="13">
    <source>
        <dbReference type="ARBA" id="ARBA00048679"/>
    </source>
</evidence>
<comment type="cofactor">
    <cofactor evidence="1">
        <name>Mg(2+)</name>
        <dbReference type="ChEBI" id="CHEBI:18420"/>
    </cofactor>
</comment>
<dbReference type="GO" id="GO:0005524">
    <property type="term" value="F:ATP binding"/>
    <property type="evidence" value="ECO:0007669"/>
    <property type="project" value="UniProtKB-UniRule"/>
</dbReference>
<evidence type="ECO:0000313" key="18">
    <source>
        <dbReference type="EMBL" id="GBG26237.1"/>
    </source>
</evidence>
<evidence type="ECO:0000256" key="7">
    <source>
        <dbReference type="ARBA" id="ARBA00022741"/>
    </source>
</evidence>
<keyword evidence="10 14" id="KW-0067">ATP-binding</keyword>
<feature type="compositionally biased region" description="Basic and acidic residues" evidence="15">
    <location>
        <begin position="806"/>
        <end position="840"/>
    </location>
</feature>
<evidence type="ECO:0000256" key="2">
    <source>
        <dbReference type="ARBA" id="ARBA00012513"/>
    </source>
</evidence>
<accession>A0A2R5G5C3</accession>
<evidence type="ECO:0000256" key="14">
    <source>
        <dbReference type="PROSITE-ProRule" id="PRU10141"/>
    </source>
</evidence>
<feature type="compositionally biased region" description="Polar residues" evidence="15">
    <location>
        <begin position="739"/>
        <end position="762"/>
    </location>
</feature>
<evidence type="ECO:0000256" key="15">
    <source>
        <dbReference type="SAM" id="MobiDB-lite"/>
    </source>
</evidence>
<evidence type="ECO:0000259" key="17">
    <source>
        <dbReference type="PROSITE" id="PS50222"/>
    </source>
</evidence>
<evidence type="ECO:0000256" key="8">
    <source>
        <dbReference type="ARBA" id="ARBA00022777"/>
    </source>
</evidence>
<keyword evidence="3" id="KW-0723">Serine/threonine-protein kinase</keyword>
<keyword evidence="4" id="KW-0808">Transferase</keyword>
<dbReference type="InterPro" id="IPR050205">
    <property type="entry name" value="CDPK_Ser/Thr_kinases"/>
</dbReference>
<dbReference type="PROSITE" id="PS50011">
    <property type="entry name" value="PROTEIN_KINASE_DOM"/>
    <property type="match status" value="1"/>
</dbReference>
<dbReference type="InterPro" id="IPR008271">
    <property type="entry name" value="Ser/Thr_kinase_AS"/>
</dbReference>
<dbReference type="EC" id="2.7.11.1" evidence="2"/>
<evidence type="ECO:0000256" key="10">
    <source>
        <dbReference type="ARBA" id="ARBA00022840"/>
    </source>
</evidence>
<dbReference type="PROSITE" id="PS00108">
    <property type="entry name" value="PROTEIN_KINASE_ST"/>
    <property type="match status" value="1"/>
</dbReference>
<evidence type="ECO:0000313" key="19">
    <source>
        <dbReference type="Proteomes" id="UP000241890"/>
    </source>
</evidence>
<comment type="catalytic activity">
    <reaction evidence="12">
        <text>L-threonyl-[protein] + ATP = O-phospho-L-threonyl-[protein] + ADP + H(+)</text>
        <dbReference type="Rhea" id="RHEA:46608"/>
        <dbReference type="Rhea" id="RHEA-COMP:11060"/>
        <dbReference type="Rhea" id="RHEA-COMP:11605"/>
        <dbReference type="ChEBI" id="CHEBI:15378"/>
        <dbReference type="ChEBI" id="CHEBI:30013"/>
        <dbReference type="ChEBI" id="CHEBI:30616"/>
        <dbReference type="ChEBI" id="CHEBI:61977"/>
        <dbReference type="ChEBI" id="CHEBI:456216"/>
        <dbReference type="EC" id="2.7.11.1"/>
    </reaction>
</comment>
<feature type="region of interest" description="Disordered" evidence="15">
    <location>
        <begin position="231"/>
        <end position="338"/>
    </location>
</feature>
<dbReference type="EMBL" id="BEYU01000019">
    <property type="protein sequence ID" value="GBG26237.1"/>
    <property type="molecule type" value="Genomic_DNA"/>
</dbReference>
<sequence>MGKRWSALSNSASTPHTEDFHSQLVRLESSFEEYDRAYEEGATLGEGITGCVKEVTHEASGKRFAMKSINLDRIDKAQVKELKTEIGILKQLDHPNIVRLHEVYQNKNNIRIIMELLTGGDLARRKLETEESIRRVIFQLVSACRYWHARGVVHRDLKLENIMFSNNSEDSDVKVIDFGLGTTFYSEELLQERQQRRRRADSDKYSSAKALVSSIENGLVSPRLRALRIRHRTTSSRFHATATDSDTEGSLSQDSPGEEREPSQSPSPPSSDAHKDVEILRQLEPPPLSIGESGHSESESSFPERSEFFEKSEHETSITPRQDLQQQQQQQASQAKDDVSAGAAFKLASEKMGDKLRRGSYATVAKVRRSALGSPGTRHIPSRRNVVKSRIFQTTCGTAYYMAPEIMFGRGYTEKCDLWAIGVITYMLIARRPPFPGKNEKEVFHRMRTSVPSFQGRSWERASPEACEFCKNLLKENPSLRWTAEEALASAWLSSSDEDLAQPALDTELAVILSMKRFARYSTLKRAVLMVVSHNQSNFQDTKLNHCFLAIDKSNQGYIRRDDLRDFILSRDEASDEATVDRIFESMDQGRSGHIRYMEFLAATIEISGPVSDEMVETAFQHLDTERSGYISRKSLKRMLGKGFAKRDLAKIIAETSPETKISFEAFQAMMKATPSLPASGSRVLFDAQDAGITDVYSAEEEEFDDDVYYDALFVDSDSDNVVYEEEGDEEEVKDDAKTTNVAGSQFIKETTQTETSGATVQSAEAASSASANANAGASASTGATSRPSKILTASSSVMLAPRVVSGEHCEGEAQEEASHHEEHNPDPRFVEARQFKHEIPLSPASAFSPRQQDEDVGNVEALSPPLPPWDLDPLTET</sequence>
<keyword evidence="9" id="KW-0106">Calcium</keyword>
<keyword evidence="5" id="KW-0479">Metal-binding</keyword>
<dbReference type="PANTHER" id="PTHR24349">
    <property type="entry name" value="SERINE/THREONINE-PROTEIN KINASE"/>
    <property type="match status" value="1"/>
</dbReference>
<dbReference type="OrthoDB" id="189272at2759"/>
<evidence type="ECO:0000256" key="11">
    <source>
        <dbReference type="ARBA" id="ARBA00024334"/>
    </source>
</evidence>
<dbReference type="GO" id="GO:0005509">
    <property type="term" value="F:calcium ion binding"/>
    <property type="evidence" value="ECO:0007669"/>
    <property type="project" value="InterPro"/>
</dbReference>
<dbReference type="InterPro" id="IPR011992">
    <property type="entry name" value="EF-hand-dom_pair"/>
</dbReference>
<dbReference type="SMART" id="SM00220">
    <property type="entry name" value="S_TKc"/>
    <property type="match status" value="1"/>
</dbReference>
<dbReference type="AlphaFoldDB" id="A0A2R5G5C3"/>